<proteinExistence type="inferred from homology"/>
<keyword evidence="1 8" id="KW-0645">Protease</keyword>
<sequence length="271" mass="28649">MIRIIILVCLAAVAVGKVLDLPTPHDFVNYVELYKNEQGITPNFGNRIVGGATASPGQFPYQVSLRTPANAHFCGGSIINNHWILSAAHCTINRNIGNTVIVAGAHSRLSGGVTFPLADIINHPDYHAPTIAWDVCVLRTTSVISFSNLIAPIALGSHFVAGGVMAVVSGWGLLSSPGSLANELQFVHVQTWNNPACVTALGASGSMVFDHKICAGGIEGQGVCSADSGGPLVVGNYQVGVVSWGVPCARGFPDGYDRVQSHFEWIMRYVQ</sequence>
<dbReference type="SMART" id="SM00020">
    <property type="entry name" value="Tryp_SPc"/>
    <property type="match status" value="1"/>
</dbReference>
<dbReference type="CDD" id="cd00190">
    <property type="entry name" value="Tryp_SPc"/>
    <property type="match status" value="1"/>
</dbReference>
<evidence type="ECO:0000256" key="1">
    <source>
        <dbReference type="ARBA" id="ARBA00022670"/>
    </source>
</evidence>
<reference evidence="8" key="1">
    <citation type="submission" date="2016-12" db="EMBL/GenBank/DDBJ databases">
        <title>An insight into the sialome and mialome of the sand fly, Nyssomyia neivai.</title>
        <authorList>
            <person name="Sebastian V."/>
            <person name="Goulart T.M."/>
            <person name="Oliveira W."/>
            <person name="Calvo E."/>
            <person name="Oliveira L.F."/>
            <person name="Pinto M.C."/>
            <person name="Rosselino A.M."/>
            <person name="Ribeiro J.M."/>
        </authorList>
    </citation>
    <scope>NUCLEOTIDE SEQUENCE</scope>
</reference>
<keyword evidence="4" id="KW-1015">Disulfide bond</keyword>
<feature type="signal peptide" evidence="6">
    <location>
        <begin position="1"/>
        <end position="16"/>
    </location>
</feature>
<dbReference type="PRINTS" id="PR00722">
    <property type="entry name" value="CHYMOTRYPSIN"/>
</dbReference>
<dbReference type="InterPro" id="IPR050430">
    <property type="entry name" value="Peptidase_S1"/>
</dbReference>
<dbReference type="InterPro" id="IPR043504">
    <property type="entry name" value="Peptidase_S1_PA_chymotrypsin"/>
</dbReference>
<dbReference type="InterPro" id="IPR001314">
    <property type="entry name" value="Peptidase_S1A"/>
</dbReference>
<dbReference type="GO" id="GO:0004252">
    <property type="term" value="F:serine-type endopeptidase activity"/>
    <property type="evidence" value="ECO:0007669"/>
    <property type="project" value="InterPro"/>
</dbReference>
<dbReference type="PANTHER" id="PTHR24276">
    <property type="entry name" value="POLYSERASE-RELATED"/>
    <property type="match status" value="1"/>
</dbReference>
<dbReference type="EMBL" id="GFDF01005352">
    <property type="protein sequence ID" value="JAV08732.1"/>
    <property type="molecule type" value="Transcribed_RNA"/>
</dbReference>
<evidence type="ECO:0000256" key="5">
    <source>
        <dbReference type="ARBA" id="ARBA00024195"/>
    </source>
</evidence>
<dbReference type="Gene3D" id="2.40.10.10">
    <property type="entry name" value="Trypsin-like serine proteases"/>
    <property type="match status" value="2"/>
</dbReference>
<dbReference type="AlphaFoldDB" id="A0A1L8DQK7"/>
<keyword evidence="2" id="KW-0378">Hydrolase</keyword>
<dbReference type="InterPro" id="IPR009003">
    <property type="entry name" value="Peptidase_S1_PA"/>
</dbReference>
<keyword evidence="3" id="KW-0720">Serine protease</keyword>
<protein>
    <submittedName>
        <fullName evidence="8">Putative trypsin-like serine protease</fullName>
    </submittedName>
</protein>
<evidence type="ECO:0000259" key="7">
    <source>
        <dbReference type="PROSITE" id="PS50240"/>
    </source>
</evidence>
<keyword evidence="6" id="KW-0732">Signal</keyword>
<feature type="chain" id="PRO_5012905547" evidence="6">
    <location>
        <begin position="17"/>
        <end position="271"/>
    </location>
</feature>
<dbReference type="PROSITE" id="PS00134">
    <property type="entry name" value="TRYPSIN_HIS"/>
    <property type="match status" value="1"/>
</dbReference>
<dbReference type="PROSITE" id="PS50240">
    <property type="entry name" value="TRYPSIN_DOM"/>
    <property type="match status" value="1"/>
</dbReference>
<evidence type="ECO:0000256" key="2">
    <source>
        <dbReference type="ARBA" id="ARBA00022801"/>
    </source>
</evidence>
<feature type="domain" description="Peptidase S1" evidence="7">
    <location>
        <begin position="48"/>
        <end position="271"/>
    </location>
</feature>
<organism evidence="8">
    <name type="scientific">Nyssomyia neivai</name>
    <dbReference type="NCBI Taxonomy" id="330878"/>
    <lineage>
        <taxon>Eukaryota</taxon>
        <taxon>Metazoa</taxon>
        <taxon>Ecdysozoa</taxon>
        <taxon>Arthropoda</taxon>
        <taxon>Hexapoda</taxon>
        <taxon>Insecta</taxon>
        <taxon>Pterygota</taxon>
        <taxon>Neoptera</taxon>
        <taxon>Endopterygota</taxon>
        <taxon>Diptera</taxon>
        <taxon>Nematocera</taxon>
        <taxon>Psychodoidea</taxon>
        <taxon>Psychodidae</taxon>
        <taxon>Nyssomyia</taxon>
    </lineage>
</organism>
<evidence type="ECO:0000256" key="3">
    <source>
        <dbReference type="ARBA" id="ARBA00022825"/>
    </source>
</evidence>
<dbReference type="Pfam" id="PF00089">
    <property type="entry name" value="Trypsin"/>
    <property type="match status" value="1"/>
</dbReference>
<name>A0A1L8DQK7_9DIPT</name>
<evidence type="ECO:0000313" key="8">
    <source>
        <dbReference type="EMBL" id="JAV08732.1"/>
    </source>
</evidence>
<accession>A0A1L8DQK7</accession>
<dbReference type="InterPro" id="IPR001254">
    <property type="entry name" value="Trypsin_dom"/>
</dbReference>
<comment type="similarity">
    <text evidence="5">Belongs to the peptidase S1 family. CLIP subfamily.</text>
</comment>
<dbReference type="FunFam" id="2.40.10.10:FF:000034">
    <property type="entry name" value="Eupolytin"/>
    <property type="match status" value="1"/>
</dbReference>
<dbReference type="SUPFAM" id="SSF50494">
    <property type="entry name" value="Trypsin-like serine proteases"/>
    <property type="match status" value="1"/>
</dbReference>
<evidence type="ECO:0000256" key="6">
    <source>
        <dbReference type="SAM" id="SignalP"/>
    </source>
</evidence>
<evidence type="ECO:0000256" key="4">
    <source>
        <dbReference type="ARBA" id="ARBA00023157"/>
    </source>
</evidence>
<dbReference type="InterPro" id="IPR018114">
    <property type="entry name" value="TRYPSIN_HIS"/>
</dbReference>
<dbReference type="GO" id="GO:0006508">
    <property type="term" value="P:proteolysis"/>
    <property type="evidence" value="ECO:0007669"/>
    <property type="project" value="UniProtKB-KW"/>
</dbReference>
<dbReference type="PANTHER" id="PTHR24276:SF91">
    <property type="entry name" value="AT26814P-RELATED"/>
    <property type="match status" value="1"/>
</dbReference>